<dbReference type="EMBL" id="JAVEPI010000005">
    <property type="protein sequence ID" value="KAK1441930.1"/>
    <property type="molecule type" value="Genomic_DNA"/>
</dbReference>
<sequence length="264" mass="29433">MVKVAGMLSPTQEKTERLLSYLAKKIGEHKPHNIVFFIVDILCTYYPHHIPGFAKVWLMDKGLEEQKQHVRDLFKRNNSSSAIAQHFINAGFDNIDVLATLNTDILDEIQAYNNTTWLPGHKVKVFQIFADIQQLVKEYKDEVIKKRPTFAGYDAAVYKRADGSFITTQTTTLGLDGNAAVLRQPVYYYPKVQTAGSLGGGHTVTKVPSNILEGTGVTLQQLATISAEAATTKVLDDLMAKAEENPLDRSLTQNVQCCYPTQKN</sequence>
<keyword evidence="2" id="KW-1185">Reference proteome</keyword>
<gene>
    <name evidence="1" type="ORF">BgAZ_502620</name>
</gene>
<accession>A0AAD8P7V5</accession>
<organism evidence="1 2">
    <name type="scientific">Babesia gibsoni</name>
    <dbReference type="NCBI Taxonomy" id="33632"/>
    <lineage>
        <taxon>Eukaryota</taxon>
        <taxon>Sar</taxon>
        <taxon>Alveolata</taxon>
        <taxon>Apicomplexa</taxon>
        <taxon>Aconoidasida</taxon>
        <taxon>Piroplasmida</taxon>
        <taxon>Babesiidae</taxon>
        <taxon>Babesia</taxon>
    </lineage>
</organism>
<comment type="caution">
    <text evidence="1">The sequence shown here is derived from an EMBL/GenBank/DDBJ whole genome shotgun (WGS) entry which is preliminary data.</text>
</comment>
<dbReference type="AlphaFoldDB" id="A0AAD8P7V5"/>
<dbReference type="Proteomes" id="UP001230268">
    <property type="component" value="Unassembled WGS sequence"/>
</dbReference>
<evidence type="ECO:0000313" key="1">
    <source>
        <dbReference type="EMBL" id="KAK1441930.1"/>
    </source>
</evidence>
<reference evidence="1" key="1">
    <citation type="submission" date="2023-08" db="EMBL/GenBank/DDBJ databases">
        <title>Draft sequence of the Babesia gibsoni genome.</title>
        <authorList>
            <person name="Yamagishi J.Y."/>
            <person name="Xuan X.X."/>
        </authorList>
    </citation>
    <scope>NUCLEOTIDE SEQUENCE</scope>
    <source>
        <strain evidence="1">Azabu</strain>
    </source>
</reference>
<proteinExistence type="predicted"/>
<evidence type="ECO:0000313" key="2">
    <source>
        <dbReference type="Proteomes" id="UP001230268"/>
    </source>
</evidence>
<protein>
    <submittedName>
        <fullName evidence="1">Uncharacterized protein</fullName>
    </submittedName>
</protein>
<name>A0AAD8P7V5_BABGI</name>